<dbReference type="EMBL" id="BAABME010000041">
    <property type="protein sequence ID" value="GAA0138868.1"/>
    <property type="molecule type" value="Genomic_DNA"/>
</dbReference>
<dbReference type="GO" id="GO:0048364">
    <property type="term" value="P:root development"/>
    <property type="evidence" value="ECO:0007669"/>
    <property type="project" value="TreeGrafter"/>
</dbReference>
<feature type="region of interest" description="Disordered" evidence="1">
    <location>
        <begin position="387"/>
        <end position="407"/>
    </location>
</feature>
<dbReference type="SUPFAM" id="SSF55874">
    <property type="entry name" value="ATPase domain of HSP90 chaperone/DNA topoisomerase II/histidine kinase"/>
    <property type="match status" value="1"/>
</dbReference>
<organism evidence="3 4">
    <name type="scientific">Lithospermum erythrorhizon</name>
    <name type="common">Purple gromwell</name>
    <name type="synonym">Lithospermum officinale var. erythrorhizon</name>
    <dbReference type="NCBI Taxonomy" id="34254"/>
    <lineage>
        <taxon>Eukaryota</taxon>
        <taxon>Viridiplantae</taxon>
        <taxon>Streptophyta</taxon>
        <taxon>Embryophyta</taxon>
        <taxon>Tracheophyta</taxon>
        <taxon>Spermatophyta</taxon>
        <taxon>Magnoliopsida</taxon>
        <taxon>eudicotyledons</taxon>
        <taxon>Gunneridae</taxon>
        <taxon>Pentapetalae</taxon>
        <taxon>asterids</taxon>
        <taxon>lamiids</taxon>
        <taxon>Boraginales</taxon>
        <taxon>Boraginaceae</taxon>
        <taxon>Boraginoideae</taxon>
        <taxon>Lithospermeae</taxon>
        <taxon>Lithospermum</taxon>
    </lineage>
</organism>
<dbReference type="PANTHER" id="PTHR32387">
    <property type="entry name" value="WU:FJ29H11"/>
    <property type="match status" value="1"/>
</dbReference>
<accession>A0AAV3NIT0</accession>
<evidence type="ECO:0000313" key="4">
    <source>
        <dbReference type="Proteomes" id="UP001454036"/>
    </source>
</evidence>
<feature type="compositionally biased region" description="Polar residues" evidence="1">
    <location>
        <begin position="390"/>
        <end position="402"/>
    </location>
</feature>
<dbReference type="InterPro" id="IPR024975">
    <property type="entry name" value="NOV_C"/>
</dbReference>
<reference evidence="3 4" key="1">
    <citation type="submission" date="2024-01" db="EMBL/GenBank/DDBJ databases">
        <title>The complete chloroplast genome sequence of Lithospermum erythrorhizon: insights into the phylogenetic relationship among Boraginaceae species and the maternal lineages of purple gromwells.</title>
        <authorList>
            <person name="Okada T."/>
            <person name="Watanabe K."/>
        </authorList>
    </citation>
    <scope>NUCLEOTIDE SEQUENCE [LARGE SCALE GENOMIC DNA]</scope>
</reference>
<proteinExistence type="predicted"/>
<dbReference type="InterPro" id="IPR036890">
    <property type="entry name" value="HATPase_C_sf"/>
</dbReference>
<dbReference type="GO" id="GO:0009793">
    <property type="term" value="P:embryo development ending in seed dormancy"/>
    <property type="evidence" value="ECO:0007669"/>
    <property type="project" value="TreeGrafter"/>
</dbReference>
<dbReference type="NCBIfam" id="NF047352">
    <property type="entry name" value="P_loop_sacsin"/>
    <property type="match status" value="1"/>
</dbReference>
<evidence type="ECO:0000256" key="1">
    <source>
        <dbReference type="SAM" id="MobiDB-lite"/>
    </source>
</evidence>
<name>A0AAV3NIT0_LITER</name>
<feature type="region of interest" description="Disordered" evidence="1">
    <location>
        <begin position="310"/>
        <end position="353"/>
    </location>
</feature>
<gene>
    <name evidence="3" type="ORF">LIER_00528</name>
</gene>
<feature type="compositionally biased region" description="Basic and acidic residues" evidence="1">
    <location>
        <begin position="329"/>
        <end position="348"/>
    </location>
</feature>
<dbReference type="Gene3D" id="3.30.565.10">
    <property type="entry name" value="Histidine kinase-like ATPase, C-terminal domain"/>
    <property type="match status" value="1"/>
</dbReference>
<comment type="caution">
    <text evidence="3">The sequence shown here is derived from an EMBL/GenBank/DDBJ whole genome shotgun (WGS) entry which is preliminary data.</text>
</comment>
<sequence length="2716" mass="306153">MKMMKKKKRYTWVRGLSTVPQQNPPQFPRFQNPNPIDFAIQNPNLVNIQSPSQQQQASPSPSLRDHKDVIKHANDAVLKARRELLASREGVTLWKVSQAALLTLKVNSWESLGISMQLVPSLRSLIAIEGKVNTFIHCFVAVRNICSLYDMEVALCKNSGVEQFEELELGPLVRHPLAVHYFCLSSDATEVYRITTEDIIKYLHGFVKTLHGKEVDFDVFLNYVATKRFATKKDRLNVRIQDLGRHVTKLRQAEQLENTVLKKYMKGLRKDKVKIRPFLSQKKKMDDRFHVLTDRVKSLSSMISECTGKKIRFGTPSSKGEDDYDEQSDDKRNSDYEDNNRMHEEQSHYKSTSLNATRLDLMSTCPYPLVNEEMTQLGLRTEDNLPAKCASSSGRGTGCSQPSKRKRKSLSTSYSLVDGDVYSNNLLHESNCVNKRSRSNDVLGEKFWLFESKRKISKSKTWHLSNYTKNDCLSVTNDSLRLFIATWKEACGQNNLEEVFHRMLVFYKNKKKDRAKALFSSYPYIGLLNVAVRSIKYGMWDSMYDSLLTVDQNGGVQMETRESRLSIEDEEGAVSVPASVEKTFTQKCVVTSDDVIKKIAAYLDANSEITCNLSVHMVKRLGCFRMLDKCESWLSTQFQVDEFESLGFGEFLNFLEKNMQLLPDVFQKCMTRIAGENVPLHVCIKPRQLDVLMSQASENMGGNRSISKEMVSELLRNQFPSISFKIVKSDSTINYQKKLSNCNASCSCVLFSAALLNLHYSGDSSAQNKNEIADATGLSYMIGILGSQTTKDAIEILLGAPMLTDLELWSHWDLLFAPSLGPLVEWLLNEINNKDFLCLATKGGKIIRIDHLATVDLFLEVILRGSSFESAVQLLSLLALYGGEQNAPTSLLKCHIQTAFKVFITNSMEIEMNDDPNIILQRNKSHNYYEHSACANLSSLPNMNCSRVNKVAPTMARFIVDCLSYLPSEYCSFAAKLFLAGLQDFVKDAPHAILVECRVIQERLILHEVGMELGIVEWINDYKKFCFSEDSHSLISSKSYLFTSSLESENDSKFMCKISNKNPSEGKVKFSMEADQDEKGFGETNGTICAPDNPSSIPLGNPDLHISTCDTYGDPARVIETIRKEEFGIDPSLSDSETSMLRKQHARLGRALHCLSQDLYSQDSHFLLELVQNADDNVYPGSVEPTLTFILLEKGIVVLNNEQGFCSDNIKALCDVGNSTKKGQSTGYIGKKGVGFKSVFRITNAPEIHSNGFHIKFDINEGQIGFVLPTAISPCDMEFFSRLVSSDANHMDEKYWKTCIVLPFNSNLSGGLALNNITSMFSDLHPSLLLFLHRLKCIKFRNMLNNSFVIMRKEVVGDGLVKVFLGEEKMTWLVVSHKLQADTIRSDVETTEISIAFTLDETNEGQYIPHLNQQPVFAYLPLRTYGLKFILQGDFDLPSSREGVDGDSPWNQWLLSKFPSLFIDAQRSFCNLPCFKKSLGKAVSAFMNFLPLTGEVHGFFSSLPRMIITKLHMSNCLLLDGSGHEWVPPCKVIRNWTEQARALLPDKLVLDHLGLGFIHKDIILSDSIAKSLGVEEYGPKLLLQIISSLCLSEDGLRSMGLGWLSAWLSTFYELTLNSGIGSDLTSALRKLPFIPLSDGTYGSLDDGIIWLNSDALSPGVNHEYDGEAFPTLNSQLRIVCPALYSADAAGGISGFNGSLTQNVKRMLLRAGVQRISGHDIVKDHILPAFSDETNALRKKDLAIDYLAFSMFHLNSSCAYCGYERDLVITELRLKALILTNHGIKQLAKMPIHFGKDFGNKCDMKKLTNGLDLVWHEVDKTYLEHPITKFVSGGIPEWRTFLQELGVTDFVQIFQVEKCITDLSNNIQRSILWDEGLMSTNLFVRDWESEECKHLLSQLSIRGDREKSRYLLEILDVLWDDCFGNKVNGCCLLPSSGESKPFRSSLGSMLTEVRWMTSSVDDELHCPRDLFHDCEAVRSVVGDVAPYAVPKVTNANLLKDIGLKTQVALDDMLSILKVWRKSKTPFKASISQMSKFYVSIWSEMATSKQKVMEELLSEPFIFVPYVCGSHEEVVPGEFLSPEDVYWHDSTGSMDVRSVISHNRLKNASHHCSSKVLGHVYPRLWGFFVNECGVHEAPPFRSYLVDLLKLSAVSLPSQSAKTVFNIFLMWADGLKSELLTSEDVEYLKGSLMKKEFSVLPTVLDKWVSLNPIDGLVCWSSDQKLKMEFEDHENIDFLYFGELNDEEKEMYYTKFPLLMQRLGIPSVSQVVTREAIYYGHGDNSFKASLVNWVLPYAQRYICSVHPDKYLQLKQTGLSSMEMQIFVVEKLFYMNIIKKFGLFSRKRHECSSLLQGTILYTTQESDSHSIFLEVSRLFFGEPELHLANFLHMITTMVESGASEEQTEFFILNSQKVPKIPYGEPIWTLSVPGFNENQYPNCVPSGIDEAELLECKRQPSMHSNWPPLNWKRSPGFSALSIDVNTQIAKSLQIENGGTVEENGVSADLCDRIRISEEGRTESNQVTSISGISLDDSRVMDMEFPLEINPSASEDVEIGSVDPVMPSDGSGSALGNYNKRYQLSVGMINSQQAMITGRTGESVAYKYFQAVAGDTTVKWVNEVKETGLPYDITVGDNENMEYIEVKSTKYARKGWFYLSVREWQFAAEKGESFSIAYVVLSSNGEAKVTIYKNPFRLSQQGKLRLAMMITKQHPWNLHIGTS</sequence>
<dbReference type="GO" id="GO:0005634">
    <property type="term" value="C:nucleus"/>
    <property type="evidence" value="ECO:0007669"/>
    <property type="project" value="TreeGrafter"/>
</dbReference>
<dbReference type="GO" id="GO:0010305">
    <property type="term" value="P:leaf vascular tissue pattern formation"/>
    <property type="evidence" value="ECO:0007669"/>
    <property type="project" value="TreeGrafter"/>
</dbReference>
<dbReference type="Pfam" id="PF13020">
    <property type="entry name" value="NOV_C"/>
    <property type="match status" value="1"/>
</dbReference>
<feature type="region of interest" description="Disordered" evidence="1">
    <location>
        <begin position="14"/>
        <end position="34"/>
    </location>
</feature>
<evidence type="ECO:0000313" key="3">
    <source>
        <dbReference type="EMBL" id="GAA0138868.1"/>
    </source>
</evidence>
<protein>
    <recommendedName>
        <fullName evidence="2">Protein NO VEIN C-terminal domain-containing protein</fullName>
    </recommendedName>
</protein>
<dbReference type="PANTHER" id="PTHR32387:SF0">
    <property type="entry name" value="PROTEIN NO VEIN"/>
    <property type="match status" value="1"/>
</dbReference>
<keyword evidence="4" id="KW-1185">Reference proteome</keyword>
<evidence type="ECO:0000259" key="2">
    <source>
        <dbReference type="Pfam" id="PF13020"/>
    </source>
</evidence>
<dbReference type="Proteomes" id="UP001454036">
    <property type="component" value="Unassembled WGS sequence"/>
</dbReference>
<feature type="domain" description="Protein NO VEIN C-terminal" evidence="2">
    <location>
        <begin position="2594"/>
        <end position="2678"/>
    </location>
</feature>
<dbReference type="InterPro" id="IPR052957">
    <property type="entry name" value="Auxin_embryo_med"/>
</dbReference>